<sequence>MLRNIARPFARVATRSASVPVKPNTPQHLKRPAAAMMNDHIFDALRSPNCIFSESKRNPNLKKTGNDPTQASAAHESHSSAFDGYDEEPHPGMIARIRKTAEQGNNMGKSKASEGLSLYYLSKLCSTWKIDLDNYEESSFLGPSGEPLPIVTAHMKFSTIEDAIAFCEENNWAYELDLINQDKY</sequence>
<evidence type="ECO:0008006" key="4">
    <source>
        <dbReference type="Google" id="ProtNLM"/>
    </source>
</evidence>
<reference evidence="3" key="1">
    <citation type="journal article" date="2008" name="Nat. Genet.">
        <title>The Pristionchus pacificus genome provides a unique perspective on nematode lifestyle and parasitism.</title>
        <authorList>
            <person name="Dieterich C."/>
            <person name="Clifton S.W."/>
            <person name="Schuster L.N."/>
            <person name="Chinwalla A."/>
            <person name="Delehaunty K."/>
            <person name="Dinkelacker I."/>
            <person name="Fulton L."/>
            <person name="Fulton R."/>
            <person name="Godfrey J."/>
            <person name="Minx P."/>
            <person name="Mitreva M."/>
            <person name="Roeseler W."/>
            <person name="Tian H."/>
            <person name="Witte H."/>
            <person name="Yang S.P."/>
            <person name="Wilson R.K."/>
            <person name="Sommer R.J."/>
        </authorList>
    </citation>
    <scope>NUCLEOTIDE SEQUENCE [LARGE SCALE GENOMIC DNA]</scope>
    <source>
        <strain evidence="3">PS312</strain>
    </source>
</reference>
<proteinExistence type="predicted"/>
<dbReference type="OrthoDB" id="3089at2759"/>
<dbReference type="AlphaFoldDB" id="A0A2A6B6J9"/>
<protein>
    <recommendedName>
        <fullName evidence="4">NADH dehydrogenase [ubiquinone] iron-sulfur protein 4, mitochondrial</fullName>
    </recommendedName>
</protein>
<dbReference type="GO" id="GO:0045271">
    <property type="term" value="C:respiratory chain complex I"/>
    <property type="evidence" value="ECO:0000318"/>
    <property type="project" value="GO_Central"/>
</dbReference>
<feature type="compositionally biased region" description="Polar residues" evidence="1">
    <location>
        <begin position="61"/>
        <end position="70"/>
    </location>
</feature>
<name>A0A2A6B6J9_PRIPA</name>
<feature type="region of interest" description="Disordered" evidence="1">
    <location>
        <begin position="53"/>
        <end position="89"/>
    </location>
</feature>
<dbReference type="Gene3D" id="3.30.160.190">
    <property type="entry name" value="atu1810 like domain"/>
    <property type="match status" value="1"/>
</dbReference>
<evidence type="ECO:0000313" key="3">
    <source>
        <dbReference type="Proteomes" id="UP000005239"/>
    </source>
</evidence>
<evidence type="ECO:0000256" key="1">
    <source>
        <dbReference type="SAM" id="MobiDB-lite"/>
    </source>
</evidence>
<accession>A0A8R1YQK1</accession>
<reference evidence="2" key="2">
    <citation type="submission" date="2022-06" db="UniProtKB">
        <authorList>
            <consortium name="EnsemblMetazoa"/>
        </authorList>
    </citation>
    <scope>IDENTIFICATION</scope>
    <source>
        <strain evidence="2">PS312</strain>
    </source>
</reference>
<dbReference type="Proteomes" id="UP000005239">
    <property type="component" value="Unassembled WGS sequence"/>
</dbReference>
<organism evidence="2 3">
    <name type="scientific">Pristionchus pacificus</name>
    <name type="common">Parasitic nematode worm</name>
    <dbReference type="NCBI Taxonomy" id="54126"/>
    <lineage>
        <taxon>Eukaryota</taxon>
        <taxon>Metazoa</taxon>
        <taxon>Ecdysozoa</taxon>
        <taxon>Nematoda</taxon>
        <taxon>Chromadorea</taxon>
        <taxon>Rhabditida</taxon>
        <taxon>Rhabditina</taxon>
        <taxon>Diplogasteromorpha</taxon>
        <taxon>Diplogasteroidea</taxon>
        <taxon>Neodiplogasteridae</taxon>
        <taxon>Pristionchus</taxon>
    </lineage>
</organism>
<dbReference type="InterPro" id="IPR038532">
    <property type="entry name" value="NDUFS4-like_sf"/>
</dbReference>
<keyword evidence="3" id="KW-1185">Reference proteome</keyword>
<accession>A0A2A6B6J9</accession>
<evidence type="ECO:0000313" key="2">
    <source>
        <dbReference type="EnsemblMetazoa" id="PPA35462.1"/>
    </source>
</evidence>
<gene>
    <name evidence="2" type="primary">WBGene00273831</name>
</gene>
<dbReference type="EnsemblMetazoa" id="PPA35462.1">
    <property type="protein sequence ID" value="PPA35462.1"/>
    <property type="gene ID" value="WBGene00273831"/>
</dbReference>